<organism evidence="1 2">
    <name type="scientific">Marivirga lumbricoides</name>
    <dbReference type="NCBI Taxonomy" id="1046115"/>
    <lineage>
        <taxon>Bacteria</taxon>
        <taxon>Pseudomonadati</taxon>
        <taxon>Bacteroidota</taxon>
        <taxon>Cytophagia</taxon>
        <taxon>Cytophagales</taxon>
        <taxon>Marivirgaceae</taxon>
        <taxon>Marivirga</taxon>
    </lineage>
</organism>
<sequence length="368" mass="41755">LNLEVVVPKEGYMLIYVSNEEEQANIAYFDDVNVTHKHSAVIQEESYYPFGMSQHYSYQRELTKEQRYTYNGKESISDLDLGWLDYGARMYMPDLGRWFNVDPLAEKYNPVSPYAYVGNMPLIAYDPNGEEIVIVGSGQYMISVLNAILELGRSEEGARMIDHLASSKKRVVIANGTENGEDYGESQDGIETSFVTWNPNITETDNGQRPSYIGLGHELRHSEQNFGGYETEEIIDSNRPFESSDLNALSNTIKNNEIDAVDSENKIRSAMGVGIRRMYGTKDTGMSKDEKTFRSGYNVITGKYTTKNTKTYDGKRNANYTVHWARVVNNFKKGGSPSTYSMKNIYMKDGVDKSYDYRKTKGSAIISW</sequence>
<evidence type="ECO:0000313" key="1">
    <source>
        <dbReference type="EMBL" id="PTB93633.1"/>
    </source>
</evidence>
<dbReference type="PANTHER" id="PTHR32305">
    <property type="match status" value="1"/>
</dbReference>
<dbReference type="InterPro" id="IPR022385">
    <property type="entry name" value="Rhs_assc_core"/>
</dbReference>
<dbReference type="InterPro" id="IPR028208">
    <property type="entry name" value="Effector_pro_NleD-like"/>
</dbReference>
<accession>A0A2T4DIJ9</accession>
<dbReference type="Pfam" id="PF14891">
    <property type="entry name" value="Peptidase_M91"/>
    <property type="match status" value="1"/>
</dbReference>
<dbReference type="Proteomes" id="UP000240608">
    <property type="component" value="Unassembled WGS sequence"/>
</dbReference>
<gene>
    <name evidence="1" type="ORF">C9994_12860</name>
</gene>
<dbReference type="PANTHER" id="PTHR32305:SF15">
    <property type="entry name" value="PROTEIN RHSA-RELATED"/>
    <property type="match status" value="1"/>
</dbReference>
<name>A0A2T4DIJ9_9BACT</name>
<proteinExistence type="predicted"/>
<reference evidence="1 2" key="1">
    <citation type="submission" date="2018-03" db="EMBL/GenBank/DDBJ databases">
        <title>Cross-interface Injection: A General Nanoliter Liquid Handling Method Applied to Single Cells Genome Amplification Automated Nanoliter Liquid Handling Applied to Single Cell Multiple Displacement Amplification.</title>
        <authorList>
            <person name="Yun J."/>
            <person name="Xu P."/>
            <person name="Xu J."/>
            <person name="Dai X."/>
            <person name="Wang Y."/>
            <person name="Zheng X."/>
            <person name="Cao C."/>
            <person name="Yi Q."/>
            <person name="Zhu Y."/>
            <person name="Wang L."/>
            <person name="Dong Z."/>
            <person name="Huang Y."/>
            <person name="Huang L."/>
            <person name="Du W."/>
        </authorList>
    </citation>
    <scope>NUCLEOTIDE SEQUENCE [LARGE SCALE GENOMIC DNA]</scope>
    <source>
        <strain evidence="1 2">Z-D1-2</strain>
    </source>
</reference>
<feature type="non-terminal residue" evidence="1">
    <location>
        <position position="1"/>
    </location>
</feature>
<evidence type="ECO:0008006" key="3">
    <source>
        <dbReference type="Google" id="ProtNLM"/>
    </source>
</evidence>
<protein>
    <recommendedName>
        <fullName evidence="3">RHS repeat-associated core domain-containing protein</fullName>
    </recommendedName>
</protein>
<comment type="caution">
    <text evidence="1">The sequence shown here is derived from an EMBL/GenBank/DDBJ whole genome shotgun (WGS) entry which is preliminary data.</text>
</comment>
<evidence type="ECO:0000313" key="2">
    <source>
        <dbReference type="Proteomes" id="UP000240608"/>
    </source>
</evidence>
<dbReference type="EMBL" id="PYVU01000158">
    <property type="protein sequence ID" value="PTB93633.1"/>
    <property type="molecule type" value="Genomic_DNA"/>
</dbReference>
<dbReference type="Gene3D" id="2.180.10.10">
    <property type="entry name" value="RHS repeat-associated core"/>
    <property type="match status" value="1"/>
</dbReference>
<dbReference type="InterPro" id="IPR050708">
    <property type="entry name" value="T6SS_VgrG/RHS"/>
</dbReference>
<dbReference type="NCBIfam" id="TIGR03696">
    <property type="entry name" value="Rhs_assc_core"/>
    <property type="match status" value="1"/>
</dbReference>
<dbReference type="AlphaFoldDB" id="A0A2T4DIJ9"/>